<evidence type="ECO:0000313" key="4">
    <source>
        <dbReference type="Proteomes" id="UP000298274"/>
    </source>
</evidence>
<feature type="transmembrane region" description="Helical" evidence="2">
    <location>
        <begin position="6"/>
        <end position="27"/>
    </location>
</feature>
<dbReference type="RefSeq" id="WP_141123324.1">
    <property type="nucleotide sequence ID" value="NZ_CP039631.3"/>
</dbReference>
<reference evidence="4" key="1">
    <citation type="submission" date="2019-04" db="EMBL/GenBank/DDBJ databases">
        <title>Complete genome sequence of Pseudomonas veronii strain PVy, a versatile degrader capable of using multiple contaminants as sole carbon sources.</title>
        <authorList>
            <person name="Lopez-Echartea E."/>
            <person name="Ridl J."/>
            <person name="Pajer P."/>
            <person name="Strejcek M."/>
            <person name="Suman J."/>
            <person name="Uhlik O."/>
        </authorList>
    </citation>
    <scope>NUCLEOTIDE SEQUENCE [LARGE SCALE GENOMIC DNA]</scope>
    <source>
        <strain evidence="4">Pvy</strain>
    </source>
</reference>
<dbReference type="EMBL" id="CP039631">
    <property type="protein sequence ID" value="QCG66711.1"/>
    <property type="molecule type" value="Genomic_DNA"/>
</dbReference>
<keyword evidence="2" id="KW-0472">Membrane</keyword>
<protein>
    <submittedName>
        <fullName evidence="3">Uncharacterized protein</fullName>
    </submittedName>
</protein>
<evidence type="ECO:0000256" key="1">
    <source>
        <dbReference type="SAM" id="Coils"/>
    </source>
</evidence>
<keyword evidence="1" id="KW-0175">Coiled coil</keyword>
<sequence>MSMSEAVSMGALVMMGAILLVLLLQYLRLRELWRMGVACRKDVRWARIWEVENRELRSALRAEKAHIEQLQRKLVILQELIPAEGVR</sequence>
<dbReference type="Proteomes" id="UP000298274">
    <property type="component" value="Chromosome"/>
</dbReference>
<feature type="coiled-coil region" evidence="1">
    <location>
        <begin position="53"/>
        <end position="80"/>
    </location>
</feature>
<keyword evidence="2" id="KW-0812">Transmembrane</keyword>
<accession>A0A4P7Y702</accession>
<proteinExistence type="predicted"/>
<dbReference type="AlphaFoldDB" id="A0A4P7Y702"/>
<evidence type="ECO:0000256" key="2">
    <source>
        <dbReference type="SAM" id="Phobius"/>
    </source>
</evidence>
<keyword evidence="2" id="KW-1133">Transmembrane helix</keyword>
<evidence type="ECO:0000313" key="3">
    <source>
        <dbReference type="EMBL" id="QCG66711.1"/>
    </source>
</evidence>
<gene>
    <name evidence="3" type="ORF">E4167_18605</name>
</gene>
<name>A0A4P7Y702_PSEVE</name>
<organism evidence="3 4">
    <name type="scientific">Pseudomonas veronii</name>
    <dbReference type="NCBI Taxonomy" id="76761"/>
    <lineage>
        <taxon>Bacteria</taxon>
        <taxon>Pseudomonadati</taxon>
        <taxon>Pseudomonadota</taxon>
        <taxon>Gammaproteobacteria</taxon>
        <taxon>Pseudomonadales</taxon>
        <taxon>Pseudomonadaceae</taxon>
        <taxon>Pseudomonas</taxon>
    </lineage>
</organism>